<dbReference type="Proteomes" id="UP000626148">
    <property type="component" value="Unassembled WGS sequence"/>
</dbReference>
<dbReference type="AlphaFoldDB" id="A0A918NHH7"/>
<reference evidence="2" key="1">
    <citation type="journal article" date="2014" name="Int. J. Syst. Evol. Microbiol.">
        <title>Complete genome sequence of Corynebacterium casei LMG S-19264T (=DSM 44701T), isolated from a smear-ripened cheese.</title>
        <authorList>
            <consortium name="US DOE Joint Genome Institute (JGI-PGF)"/>
            <person name="Walter F."/>
            <person name="Albersmeier A."/>
            <person name="Kalinowski J."/>
            <person name="Ruckert C."/>
        </authorList>
    </citation>
    <scope>NUCLEOTIDE SEQUENCE</scope>
    <source>
        <strain evidence="2">KCTC 22169</strain>
    </source>
</reference>
<protein>
    <submittedName>
        <fullName evidence="2">Uncharacterized protein</fullName>
    </submittedName>
</protein>
<proteinExistence type="predicted"/>
<reference evidence="2" key="2">
    <citation type="submission" date="2020-09" db="EMBL/GenBank/DDBJ databases">
        <authorList>
            <person name="Sun Q."/>
            <person name="Kim S."/>
        </authorList>
    </citation>
    <scope>NUCLEOTIDE SEQUENCE</scope>
    <source>
        <strain evidence="2">KCTC 22169</strain>
    </source>
</reference>
<evidence type="ECO:0000256" key="1">
    <source>
        <dbReference type="SAM" id="MobiDB-lite"/>
    </source>
</evidence>
<name>A0A918NHH7_9GAMM</name>
<feature type="compositionally biased region" description="Polar residues" evidence="1">
    <location>
        <begin position="42"/>
        <end position="55"/>
    </location>
</feature>
<feature type="region of interest" description="Disordered" evidence="1">
    <location>
        <begin position="1"/>
        <end position="55"/>
    </location>
</feature>
<comment type="caution">
    <text evidence="2">The sequence shown here is derived from an EMBL/GenBank/DDBJ whole genome shotgun (WGS) entry which is preliminary data.</text>
</comment>
<accession>A0A918NHH7</accession>
<evidence type="ECO:0000313" key="2">
    <source>
        <dbReference type="EMBL" id="GGX68026.1"/>
    </source>
</evidence>
<gene>
    <name evidence="2" type="ORF">GCM10007392_39710</name>
</gene>
<sequence length="55" mass="5883">MLPPSLQGGIYGDPEEAYPSTRYEPSAKNLTEPPTTEAPINPQAQQTTAQKGITP</sequence>
<dbReference type="EMBL" id="BMXR01000011">
    <property type="protein sequence ID" value="GGX68026.1"/>
    <property type="molecule type" value="Genomic_DNA"/>
</dbReference>
<keyword evidence="3" id="KW-1185">Reference proteome</keyword>
<evidence type="ECO:0000313" key="3">
    <source>
        <dbReference type="Proteomes" id="UP000626148"/>
    </source>
</evidence>
<organism evidence="2 3">
    <name type="scientific">Saccharospirillum salsuginis</name>
    <dbReference type="NCBI Taxonomy" id="418750"/>
    <lineage>
        <taxon>Bacteria</taxon>
        <taxon>Pseudomonadati</taxon>
        <taxon>Pseudomonadota</taxon>
        <taxon>Gammaproteobacteria</taxon>
        <taxon>Oceanospirillales</taxon>
        <taxon>Saccharospirillaceae</taxon>
        <taxon>Saccharospirillum</taxon>
    </lineage>
</organism>